<feature type="transmembrane region" description="Helical" evidence="7">
    <location>
        <begin position="176"/>
        <end position="193"/>
    </location>
</feature>
<evidence type="ECO:0000313" key="8">
    <source>
        <dbReference type="EMBL" id="ACM18422.1"/>
    </source>
</evidence>
<keyword evidence="9" id="KW-1185">Reference proteome</keyword>
<feature type="transmembrane region" description="Helical" evidence="7">
    <location>
        <begin position="15"/>
        <end position="35"/>
    </location>
</feature>
<dbReference type="AlphaFoldDB" id="B9M7W4"/>
<dbReference type="InterPro" id="IPR037294">
    <property type="entry name" value="ABC_BtuC-like"/>
</dbReference>
<evidence type="ECO:0000256" key="7">
    <source>
        <dbReference type="SAM" id="Phobius"/>
    </source>
</evidence>
<dbReference type="PANTHER" id="PTHR30477">
    <property type="entry name" value="ABC-TRANSPORTER METAL-BINDING PROTEIN"/>
    <property type="match status" value="1"/>
</dbReference>
<evidence type="ECO:0000256" key="4">
    <source>
        <dbReference type="ARBA" id="ARBA00022989"/>
    </source>
</evidence>
<comment type="similarity">
    <text evidence="2 6">Belongs to the ABC-3 integral membrane protein family.</text>
</comment>
<dbReference type="GO" id="GO:0043190">
    <property type="term" value="C:ATP-binding cassette (ABC) transporter complex"/>
    <property type="evidence" value="ECO:0007669"/>
    <property type="project" value="InterPro"/>
</dbReference>
<accession>B9M7W4</accession>
<evidence type="ECO:0000256" key="6">
    <source>
        <dbReference type="RuleBase" id="RU003943"/>
    </source>
</evidence>
<comment type="subcellular location">
    <subcellularLocation>
        <location evidence="6">Cell membrane</location>
        <topology evidence="6">Multi-pass membrane protein</topology>
    </subcellularLocation>
    <subcellularLocation>
        <location evidence="1">Membrane</location>
        <topology evidence="1">Multi-pass membrane protein</topology>
    </subcellularLocation>
</comment>
<name>B9M7W4_GEODF</name>
<dbReference type="HOGENOM" id="CLU_028808_3_1_7"/>
<evidence type="ECO:0000256" key="3">
    <source>
        <dbReference type="ARBA" id="ARBA00022692"/>
    </source>
</evidence>
<feature type="transmembrane region" description="Helical" evidence="7">
    <location>
        <begin position="40"/>
        <end position="58"/>
    </location>
</feature>
<feature type="transmembrane region" description="Helical" evidence="7">
    <location>
        <begin position="199"/>
        <end position="217"/>
    </location>
</feature>
<dbReference type="Pfam" id="PF00950">
    <property type="entry name" value="ABC-3"/>
    <property type="match status" value="1"/>
</dbReference>
<dbReference type="KEGG" id="geo:Geob_0045"/>
<keyword evidence="4 7" id="KW-1133">Transmembrane helix</keyword>
<dbReference type="EMBL" id="CP001390">
    <property type="protein sequence ID" value="ACM18422.1"/>
    <property type="molecule type" value="Genomic_DNA"/>
</dbReference>
<keyword evidence="3 6" id="KW-0812">Transmembrane</keyword>
<dbReference type="InterPro" id="IPR001626">
    <property type="entry name" value="ABC_TroCD"/>
</dbReference>
<reference evidence="8 9" key="1">
    <citation type="submission" date="2009-01" db="EMBL/GenBank/DDBJ databases">
        <title>Complete sequence of Geobacter sp. FRC-32.</title>
        <authorList>
            <consortium name="US DOE Joint Genome Institute"/>
            <person name="Lucas S."/>
            <person name="Copeland A."/>
            <person name="Lapidus A."/>
            <person name="Glavina del Rio T."/>
            <person name="Dalin E."/>
            <person name="Tice H."/>
            <person name="Bruce D."/>
            <person name="Goodwin L."/>
            <person name="Pitluck S."/>
            <person name="Saunders E."/>
            <person name="Brettin T."/>
            <person name="Detter J.C."/>
            <person name="Han C."/>
            <person name="Larimer F."/>
            <person name="Land M."/>
            <person name="Hauser L."/>
            <person name="Kyrpides N."/>
            <person name="Ovchinnikova G."/>
            <person name="Kostka J."/>
            <person name="Richardson P."/>
        </authorList>
    </citation>
    <scope>NUCLEOTIDE SEQUENCE [LARGE SCALE GENOMIC DNA]</scope>
    <source>
        <strain evidence="9">DSM 22248 / JCM 15807 / FRC-32</strain>
    </source>
</reference>
<evidence type="ECO:0000256" key="5">
    <source>
        <dbReference type="ARBA" id="ARBA00023136"/>
    </source>
</evidence>
<feature type="transmembrane region" description="Helical" evidence="7">
    <location>
        <begin position="224"/>
        <end position="245"/>
    </location>
</feature>
<dbReference type="PANTHER" id="PTHR30477:SF0">
    <property type="entry name" value="METAL TRANSPORT SYSTEM MEMBRANE PROTEIN TM_0125-RELATED"/>
    <property type="match status" value="1"/>
</dbReference>
<feature type="transmembrane region" description="Helical" evidence="7">
    <location>
        <begin position="64"/>
        <end position="82"/>
    </location>
</feature>
<dbReference type="Gene3D" id="1.10.3470.10">
    <property type="entry name" value="ABC transporter involved in vitamin B12 uptake, BtuC"/>
    <property type="match status" value="1"/>
</dbReference>
<dbReference type="GO" id="GO:0055085">
    <property type="term" value="P:transmembrane transport"/>
    <property type="evidence" value="ECO:0007669"/>
    <property type="project" value="InterPro"/>
</dbReference>
<keyword evidence="5 7" id="KW-0472">Membrane</keyword>
<evidence type="ECO:0000256" key="1">
    <source>
        <dbReference type="ARBA" id="ARBA00004141"/>
    </source>
</evidence>
<keyword evidence="6" id="KW-0813">Transport</keyword>
<dbReference type="eggNOG" id="COG1108">
    <property type="taxonomic scope" value="Bacteria"/>
</dbReference>
<dbReference type="CDD" id="cd06550">
    <property type="entry name" value="TM_ABC_iron-siderophores_like"/>
    <property type="match status" value="1"/>
</dbReference>
<dbReference type="STRING" id="316067.Geob_0045"/>
<organism evidence="8 9">
    <name type="scientific">Geotalea daltonii (strain DSM 22248 / JCM 15807 / FRC-32)</name>
    <name type="common">Geobacter daltonii</name>
    <dbReference type="NCBI Taxonomy" id="316067"/>
    <lineage>
        <taxon>Bacteria</taxon>
        <taxon>Pseudomonadati</taxon>
        <taxon>Thermodesulfobacteriota</taxon>
        <taxon>Desulfuromonadia</taxon>
        <taxon>Geobacterales</taxon>
        <taxon>Geobacteraceae</taxon>
        <taxon>Geotalea</taxon>
    </lineage>
</organism>
<dbReference type="RefSeq" id="WP_012645151.1">
    <property type="nucleotide sequence ID" value="NC_011979.1"/>
</dbReference>
<sequence>MDLAEILSYGFLQRALVGGSLIAVLCSTLGIFLVLRRFSLIGDGLAHVTFGSVALALFLGFQSVLMTVAAIPVVLLASIGILKLTDKAKIYGDTAIGIVSSLGIAVGVMLASKAGGFNVDLFSYLFGNILSISMTELMLAAVLFLVVLISIFFFYNELFATTFDEDLARSAGIQTSRINMVLVLLTALTVVLAMKVVGIMLISALLILPAVSALQLARSFKGAIFSSALIGMGTVMISICLSLVLNLPAGATIVLFNFVIFAASFCFRLLRRR</sequence>
<dbReference type="OrthoDB" id="9798540at2"/>
<proteinExistence type="inferred from homology"/>
<gene>
    <name evidence="8" type="ordered locus">Geob_0045</name>
</gene>
<protein>
    <submittedName>
        <fullName evidence="8">Divalent manganese/zinc ABC transporter, membrane protein</fullName>
    </submittedName>
</protein>
<dbReference type="GO" id="GO:0010043">
    <property type="term" value="P:response to zinc ion"/>
    <property type="evidence" value="ECO:0007669"/>
    <property type="project" value="TreeGrafter"/>
</dbReference>
<dbReference type="Proteomes" id="UP000007721">
    <property type="component" value="Chromosome"/>
</dbReference>
<dbReference type="SUPFAM" id="SSF81345">
    <property type="entry name" value="ABC transporter involved in vitamin B12 uptake, BtuC"/>
    <property type="match status" value="1"/>
</dbReference>
<feature type="transmembrane region" description="Helical" evidence="7">
    <location>
        <begin position="94"/>
        <end position="112"/>
    </location>
</feature>
<evidence type="ECO:0000256" key="2">
    <source>
        <dbReference type="ARBA" id="ARBA00008034"/>
    </source>
</evidence>
<evidence type="ECO:0000313" key="9">
    <source>
        <dbReference type="Proteomes" id="UP000007721"/>
    </source>
</evidence>
<feature type="transmembrane region" description="Helical" evidence="7">
    <location>
        <begin position="132"/>
        <end position="155"/>
    </location>
</feature>
<feature type="transmembrane region" description="Helical" evidence="7">
    <location>
        <begin position="251"/>
        <end position="270"/>
    </location>
</feature>